<dbReference type="GO" id="GO:0046872">
    <property type="term" value="F:metal ion binding"/>
    <property type="evidence" value="ECO:0007669"/>
    <property type="project" value="UniProtKB-KW"/>
</dbReference>
<dbReference type="GO" id="GO:0005829">
    <property type="term" value="C:cytosol"/>
    <property type="evidence" value="ECO:0007669"/>
    <property type="project" value="TreeGrafter"/>
</dbReference>
<dbReference type="Pfam" id="PF09296">
    <property type="entry name" value="NUDIX-like"/>
    <property type="match status" value="1"/>
</dbReference>
<dbReference type="PANTHER" id="PTHR42904">
    <property type="entry name" value="NUDIX HYDROLASE, NUDC SUBFAMILY"/>
    <property type="match status" value="1"/>
</dbReference>
<dbReference type="Proteomes" id="UP000253529">
    <property type="component" value="Unassembled WGS sequence"/>
</dbReference>
<evidence type="ECO:0000256" key="1">
    <source>
        <dbReference type="ARBA" id="ARBA00001946"/>
    </source>
</evidence>
<evidence type="ECO:0000256" key="2">
    <source>
        <dbReference type="ARBA" id="ARBA00001947"/>
    </source>
</evidence>
<dbReference type="OrthoDB" id="9791656at2"/>
<evidence type="ECO:0000313" key="11">
    <source>
        <dbReference type="EMBL" id="RBP08227.1"/>
    </source>
</evidence>
<evidence type="ECO:0000256" key="9">
    <source>
        <dbReference type="ARBA" id="ARBA00023679"/>
    </source>
</evidence>
<feature type="domain" description="Nudix hydrolase" evidence="10">
    <location>
        <begin position="184"/>
        <end position="308"/>
    </location>
</feature>
<evidence type="ECO:0000256" key="5">
    <source>
        <dbReference type="ARBA" id="ARBA00022723"/>
    </source>
</evidence>
<dbReference type="InterPro" id="IPR015376">
    <property type="entry name" value="Znr_NADH_PPase"/>
</dbReference>
<dbReference type="GO" id="GO:0035529">
    <property type="term" value="F:NADH pyrophosphatase activity"/>
    <property type="evidence" value="ECO:0007669"/>
    <property type="project" value="TreeGrafter"/>
</dbReference>
<dbReference type="InterPro" id="IPR015375">
    <property type="entry name" value="NADH_PPase-like_N"/>
</dbReference>
<dbReference type="InterPro" id="IPR000086">
    <property type="entry name" value="NUDIX_hydrolase_dom"/>
</dbReference>
<comment type="cofactor">
    <cofactor evidence="1">
        <name>Mg(2+)</name>
        <dbReference type="ChEBI" id="CHEBI:18420"/>
    </cofactor>
</comment>
<evidence type="ECO:0000256" key="3">
    <source>
        <dbReference type="ARBA" id="ARBA00009595"/>
    </source>
</evidence>
<dbReference type="InterPro" id="IPR020084">
    <property type="entry name" value="NUDIX_hydrolase_CS"/>
</dbReference>
<dbReference type="Pfam" id="PF00293">
    <property type="entry name" value="NUDIX"/>
    <property type="match status" value="1"/>
</dbReference>
<comment type="similarity">
    <text evidence="3">Belongs to the Nudix hydrolase family. NudC subfamily.</text>
</comment>
<dbReference type="PANTHER" id="PTHR42904:SF6">
    <property type="entry name" value="NAD-CAPPED RNA HYDROLASE NUDT12"/>
    <property type="match status" value="1"/>
</dbReference>
<dbReference type="RefSeq" id="WP_113891265.1">
    <property type="nucleotide sequence ID" value="NZ_QNRK01000026.1"/>
</dbReference>
<comment type="cofactor">
    <cofactor evidence="2">
        <name>Zn(2+)</name>
        <dbReference type="ChEBI" id="CHEBI:29105"/>
    </cofactor>
</comment>
<dbReference type="InterPro" id="IPR050241">
    <property type="entry name" value="NAD-cap_RNA_hydrolase_NudC"/>
</dbReference>
<dbReference type="GO" id="GO:0006742">
    <property type="term" value="P:NADP+ catabolic process"/>
    <property type="evidence" value="ECO:0007669"/>
    <property type="project" value="TreeGrafter"/>
</dbReference>
<evidence type="ECO:0000256" key="6">
    <source>
        <dbReference type="ARBA" id="ARBA00022801"/>
    </source>
</evidence>
<keyword evidence="6" id="KW-0378">Hydrolase</keyword>
<dbReference type="Gene3D" id="3.90.79.10">
    <property type="entry name" value="Nucleoside Triphosphate Pyrophosphohydrolase"/>
    <property type="match status" value="1"/>
</dbReference>
<protein>
    <recommendedName>
        <fullName evidence="4">NAD(+) diphosphatase</fullName>
        <ecNumber evidence="4">3.6.1.22</ecNumber>
    </recommendedName>
</protein>
<keyword evidence="5" id="KW-0479">Metal-binding</keyword>
<dbReference type="EC" id="3.6.1.22" evidence="4"/>
<evidence type="ECO:0000259" key="10">
    <source>
        <dbReference type="PROSITE" id="PS51462"/>
    </source>
</evidence>
<dbReference type="CDD" id="cd03429">
    <property type="entry name" value="NUDIX_NADH_pyrophosphatase_Nudt13"/>
    <property type="match status" value="1"/>
</dbReference>
<name>A0A366F0S4_9HYPH</name>
<comment type="catalytic activity">
    <reaction evidence="9">
        <text>a 5'-end NAD(+)-phospho-ribonucleoside in mRNA + H2O = a 5'-end phospho-adenosine-phospho-ribonucleoside in mRNA + beta-nicotinamide D-ribonucleotide + 2 H(+)</text>
        <dbReference type="Rhea" id="RHEA:60876"/>
        <dbReference type="Rhea" id="RHEA-COMP:15698"/>
        <dbReference type="Rhea" id="RHEA-COMP:15719"/>
        <dbReference type="ChEBI" id="CHEBI:14649"/>
        <dbReference type="ChEBI" id="CHEBI:15377"/>
        <dbReference type="ChEBI" id="CHEBI:15378"/>
        <dbReference type="ChEBI" id="CHEBI:144029"/>
        <dbReference type="ChEBI" id="CHEBI:144051"/>
    </reaction>
    <physiologicalReaction direction="left-to-right" evidence="9">
        <dbReference type="Rhea" id="RHEA:60877"/>
    </physiologicalReaction>
</comment>
<reference evidence="11 12" key="1">
    <citation type="submission" date="2018-06" db="EMBL/GenBank/DDBJ databases">
        <title>Genomic Encyclopedia of Type Strains, Phase IV (KMG-IV): sequencing the most valuable type-strain genomes for metagenomic binning, comparative biology and taxonomic classification.</title>
        <authorList>
            <person name="Goeker M."/>
        </authorList>
    </citation>
    <scope>NUCLEOTIDE SEQUENCE [LARGE SCALE GENOMIC DNA]</scope>
    <source>
        <strain evidence="11 12">DSM 24875</strain>
    </source>
</reference>
<dbReference type="PROSITE" id="PS00893">
    <property type="entry name" value="NUDIX_BOX"/>
    <property type="match status" value="1"/>
</dbReference>
<dbReference type="NCBIfam" id="NF001299">
    <property type="entry name" value="PRK00241.1"/>
    <property type="match status" value="1"/>
</dbReference>
<sequence length="322" mass="34552">MTALEGLGYACDPLDRGGYLREDAAAVARLRARPDARAVVIARDMPVLRKGAAGLEPFLPLTDAEALGPARVEALLGRLPDGAPVFAALLADDAVVEQSDASDGFLDRRVLVVPDRHDLELVDLRSLAAGGLVPAPEASVLASAKSLLAWHARRSFCSNCGARTEVGAGGWRRECPACKMQHFPRTDPVVIMLATDGDACLLGRQPRFPKGMYSALAGFLEPGETIEQAVRREIMEEAGIAGGAVRYFASQPWPFPSSLMIGCFVQATSRTVTVDHVELEDARWFSRDEALSMLEKRHPNGLAAPIPMAIAHHLLKAWAVSG</sequence>
<dbReference type="InterPro" id="IPR015797">
    <property type="entry name" value="NUDIX_hydrolase-like_dom_sf"/>
</dbReference>
<dbReference type="InterPro" id="IPR049734">
    <property type="entry name" value="NudC-like_C"/>
</dbReference>
<accession>A0A366F0S4</accession>
<dbReference type="EMBL" id="QNRK01000026">
    <property type="protein sequence ID" value="RBP08227.1"/>
    <property type="molecule type" value="Genomic_DNA"/>
</dbReference>
<keyword evidence="8" id="KW-0520">NAD</keyword>
<dbReference type="AlphaFoldDB" id="A0A366F0S4"/>
<dbReference type="Gene3D" id="3.90.79.20">
    <property type="match status" value="1"/>
</dbReference>
<evidence type="ECO:0000256" key="4">
    <source>
        <dbReference type="ARBA" id="ARBA00012381"/>
    </source>
</evidence>
<organism evidence="11 12">
    <name type="scientific">Roseiarcus fermentans</name>
    <dbReference type="NCBI Taxonomy" id="1473586"/>
    <lineage>
        <taxon>Bacteria</taxon>
        <taxon>Pseudomonadati</taxon>
        <taxon>Pseudomonadota</taxon>
        <taxon>Alphaproteobacteria</taxon>
        <taxon>Hyphomicrobiales</taxon>
        <taxon>Roseiarcaceae</taxon>
        <taxon>Roseiarcus</taxon>
    </lineage>
</organism>
<evidence type="ECO:0000256" key="8">
    <source>
        <dbReference type="ARBA" id="ARBA00023027"/>
    </source>
</evidence>
<gene>
    <name evidence="11" type="ORF">DFR50_12672</name>
</gene>
<keyword evidence="12" id="KW-1185">Reference proteome</keyword>
<keyword evidence="7" id="KW-0460">Magnesium</keyword>
<dbReference type="Pfam" id="PF09297">
    <property type="entry name" value="Zn_ribbon_NUD"/>
    <property type="match status" value="1"/>
</dbReference>
<proteinExistence type="inferred from homology"/>
<dbReference type="PROSITE" id="PS51462">
    <property type="entry name" value="NUDIX"/>
    <property type="match status" value="1"/>
</dbReference>
<evidence type="ECO:0000313" key="12">
    <source>
        <dbReference type="Proteomes" id="UP000253529"/>
    </source>
</evidence>
<dbReference type="GO" id="GO:0019677">
    <property type="term" value="P:NAD+ catabolic process"/>
    <property type="evidence" value="ECO:0007669"/>
    <property type="project" value="TreeGrafter"/>
</dbReference>
<comment type="caution">
    <text evidence="11">The sequence shown here is derived from an EMBL/GenBank/DDBJ whole genome shotgun (WGS) entry which is preliminary data.</text>
</comment>
<dbReference type="SUPFAM" id="SSF55811">
    <property type="entry name" value="Nudix"/>
    <property type="match status" value="1"/>
</dbReference>
<evidence type="ECO:0000256" key="7">
    <source>
        <dbReference type="ARBA" id="ARBA00022842"/>
    </source>
</evidence>